<keyword evidence="3" id="KW-1185">Reference proteome</keyword>
<evidence type="ECO:0000259" key="1">
    <source>
        <dbReference type="PROSITE" id="PS51186"/>
    </source>
</evidence>
<sequence length="174" mass="19394">MVSTTITTPKTQPDLSAVIHSSEKPLSVFEATSLPDLEYVVPNAEEHQKLLVAMRKACGWDAGMVPTWFKQQAEGTRFMSIFYLPNTTTPIGMGGVELQDFDQNDKDVADMDSKRGCVVSLFLYKQYRGKGYLGKILAICEEIAKERGVEVLTLYGLEKAGGYEKFGYKTFKMA</sequence>
<dbReference type="CDD" id="cd04301">
    <property type="entry name" value="NAT_SF"/>
    <property type="match status" value="1"/>
</dbReference>
<dbReference type="InterPro" id="IPR016181">
    <property type="entry name" value="Acyl_CoA_acyltransferase"/>
</dbReference>
<name>A0ABQ7JH90_9FUNG</name>
<dbReference type="SUPFAM" id="SSF55729">
    <property type="entry name" value="Acyl-CoA N-acyltransferases (Nat)"/>
    <property type="match status" value="1"/>
</dbReference>
<gene>
    <name evidence="2" type="ORF">BGZ96_005560</name>
</gene>
<dbReference type="InterPro" id="IPR000182">
    <property type="entry name" value="GNAT_dom"/>
</dbReference>
<reference evidence="2 3" key="1">
    <citation type="journal article" date="2020" name="Fungal Divers.">
        <title>Resolving the Mortierellaceae phylogeny through synthesis of multi-gene phylogenetics and phylogenomics.</title>
        <authorList>
            <person name="Vandepol N."/>
            <person name="Liber J."/>
            <person name="Desiro A."/>
            <person name="Na H."/>
            <person name="Kennedy M."/>
            <person name="Barry K."/>
            <person name="Grigoriev I.V."/>
            <person name="Miller A.N."/>
            <person name="O'Donnell K."/>
            <person name="Stajich J.E."/>
            <person name="Bonito G."/>
        </authorList>
    </citation>
    <scope>NUCLEOTIDE SEQUENCE [LARGE SCALE GENOMIC DNA]</scope>
    <source>
        <strain evidence="2 3">AD045</strain>
    </source>
</reference>
<evidence type="ECO:0000313" key="3">
    <source>
        <dbReference type="Proteomes" id="UP001194696"/>
    </source>
</evidence>
<feature type="non-terminal residue" evidence="2">
    <location>
        <position position="174"/>
    </location>
</feature>
<organism evidence="2 3">
    <name type="scientific">Linnemannia gamsii</name>
    <dbReference type="NCBI Taxonomy" id="64522"/>
    <lineage>
        <taxon>Eukaryota</taxon>
        <taxon>Fungi</taxon>
        <taxon>Fungi incertae sedis</taxon>
        <taxon>Mucoromycota</taxon>
        <taxon>Mortierellomycotina</taxon>
        <taxon>Mortierellomycetes</taxon>
        <taxon>Mortierellales</taxon>
        <taxon>Mortierellaceae</taxon>
        <taxon>Linnemannia</taxon>
    </lineage>
</organism>
<proteinExistence type="predicted"/>
<comment type="caution">
    <text evidence="2">The sequence shown here is derived from an EMBL/GenBank/DDBJ whole genome shotgun (WGS) entry which is preliminary data.</text>
</comment>
<dbReference type="EMBL" id="JAAAIM010002616">
    <property type="protein sequence ID" value="KAG0271933.1"/>
    <property type="molecule type" value="Genomic_DNA"/>
</dbReference>
<accession>A0ABQ7JH90</accession>
<feature type="domain" description="N-acetyltransferase" evidence="1">
    <location>
        <begin position="38"/>
        <end position="174"/>
    </location>
</feature>
<evidence type="ECO:0000313" key="2">
    <source>
        <dbReference type="EMBL" id="KAG0271933.1"/>
    </source>
</evidence>
<dbReference type="Proteomes" id="UP001194696">
    <property type="component" value="Unassembled WGS sequence"/>
</dbReference>
<protein>
    <recommendedName>
        <fullName evidence="1">N-acetyltransferase domain-containing protein</fullName>
    </recommendedName>
</protein>
<dbReference type="Pfam" id="PF00583">
    <property type="entry name" value="Acetyltransf_1"/>
    <property type="match status" value="1"/>
</dbReference>
<dbReference type="Gene3D" id="3.40.630.30">
    <property type="match status" value="1"/>
</dbReference>
<dbReference type="PROSITE" id="PS51186">
    <property type="entry name" value="GNAT"/>
    <property type="match status" value="1"/>
</dbReference>